<dbReference type="EMBL" id="JANBPT010000172">
    <property type="protein sequence ID" value="KAJ1926392.1"/>
    <property type="molecule type" value="Genomic_DNA"/>
</dbReference>
<keyword evidence="12 16" id="KW-0443">Lipid metabolism</keyword>
<dbReference type="Gene3D" id="1.20.120.1760">
    <property type="match status" value="1"/>
</dbReference>
<evidence type="ECO:0000256" key="13">
    <source>
        <dbReference type="ARBA" id="ARBA00023136"/>
    </source>
</evidence>
<comment type="caution">
    <text evidence="19">The sequence shown here is derived from an EMBL/GenBank/DDBJ whole genome shotgun (WGS) entry which is preliminary data.</text>
</comment>
<protein>
    <recommendedName>
        <fullName evidence="5 16">CDP-diacylglycerol--inositol 3-phosphatidyltransferase</fullName>
        <ecNumber evidence="5 16">2.7.8.11</ecNumber>
    </recommendedName>
</protein>
<dbReference type="Pfam" id="PF01066">
    <property type="entry name" value="CDP-OH_P_transf"/>
    <property type="match status" value="1"/>
</dbReference>
<accession>A0A9W8A8W5</accession>
<evidence type="ECO:0000256" key="6">
    <source>
        <dbReference type="ARBA" id="ARBA00022516"/>
    </source>
</evidence>
<keyword evidence="7 16" id="KW-0808">Transferase</keyword>
<name>A0A9W8A8W5_9FUNG</name>
<comment type="similarity">
    <text evidence="4 16 17">Belongs to the CDP-alcohol phosphatidyltransferase class-I family.</text>
</comment>
<evidence type="ECO:0000256" key="16">
    <source>
        <dbReference type="PIRNR" id="PIRNR000848"/>
    </source>
</evidence>
<gene>
    <name evidence="19" type="primary">pis1_1</name>
    <name evidence="19" type="ORF">IWQ60_003836</name>
</gene>
<reference evidence="19" key="1">
    <citation type="submission" date="2022-07" db="EMBL/GenBank/DDBJ databases">
        <title>Phylogenomic reconstructions and comparative analyses of Kickxellomycotina fungi.</title>
        <authorList>
            <person name="Reynolds N.K."/>
            <person name="Stajich J.E."/>
            <person name="Barry K."/>
            <person name="Grigoriev I.V."/>
            <person name="Crous P."/>
            <person name="Smith M.E."/>
        </authorList>
    </citation>
    <scope>NUCLEOTIDE SEQUENCE</scope>
    <source>
        <strain evidence="19">RSA 861</strain>
    </source>
</reference>
<comment type="subcellular location">
    <subcellularLocation>
        <location evidence="3">Membrane</location>
        <topology evidence="3">Multi-pass membrane protein</topology>
    </subcellularLocation>
</comment>
<dbReference type="Proteomes" id="UP001150569">
    <property type="component" value="Unassembled WGS sequence"/>
</dbReference>
<dbReference type="GO" id="GO:0046872">
    <property type="term" value="F:metal ion binding"/>
    <property type="evidence" value="ECO:0007669"/>
    <property type="project" value="UniProtKB-KW"/>
</dbReference>
<keyword evidence="10" id="KW-0460">Magnesium</keyword>
<evidence type="ECO:0000256" key="3">
    <source>
        <dbReference type="ARBA" id="ARBA00004141"/>
    </source>
</evidence>
<keyword evidence="13 16" id="KW-0472">Membrane</keyword>
<dbReference type="GO" id="GO:0005794">
    <property type="term" value="C:Golgi apparatus"/>
    <property type="evidence" value="ECO:0007669"/>
    <property type="project" value="TreeGrafter"/>
</dbReference>
<dbReference type="GO" id="GO:0016020">
    <property type="term" value="C:membrane"/>
    <property type="evidence" value="ECO:0007669"/>
    <property type="project" value="UniProtKB-SubCell"/>
</dbReference>
<evidence type="ECO:0000256" key="11">
    <source>
        <dbReference type="ARBA" id="ARBA00022989"/>
    </source>
</evidence>
<evidence type="ECO:0000313" key="19">
    <source>
        <dbReference type="EMBL" id="KAJ1926392.1"/>
    </source>
</evidence>
<evidence type="ECO:0000256" key="12">
    <source>
        <dbReference type="ARBA" id="ARBA00023098"/>
    </source>
</evidence>
<dbReference type="AlphaFoldDB" id="A0A9W8A8W5"/>
<evidence type="ECO:0000256" key="1">
    <source>
        <dbReference type="ARBA" id="ARBA00001936"/>
    </source>
</evidence>
<keyword evidence="14 16" id="KW-0594">Phospholipid biosynthesis</keyword>
<dbReference type="InterPro" id="IPR000462">
    <property type="entry name" value="CDP-OH_P_trans"/>
</dbReference>
<evidence type="ECO:0000256" key="17">
    <source>
        <dbReference type="RuleBase" id="RU003750"/>
    </source>
</evidence>
<dbReference type="PROSITE" id="PS00379">
    <property type="entry name" value="CDP_ALCOHOL_P_TRANSF"/>
    <property type="match status" value="1"/>
</dbReference>
<evidence type="ECO:0000256" key="2">
    <source>
        <dbReference type="ARBA" id="ARBA00001946"/>
    </source>
</evidence>
<dbReference type="GO" id="GO:0006661">
    <property type="term" value="P:phosphatidylinositol biosynthetic process"/>
    <property type="evidence" value="ECO:0007669"/>
    <property type="project" value="TreeGrafter"/>
</dbReference>
<evidence type="ECO:0000256" key="10">
    <source>
        <dbReference type="ARBA" id="ARBA00022842"/>
    </source>
</evidence>
<keyword evidence="8 18" id="KW-0812">Transmembrane</keyword>
<dbReference type="PANTHER" id="PTHR15362:SF4">
    <property type="entry name" value="CDP-DIACYLGLYCEROL--INOSITOL 3-PHOSPHATIDYLTRANSFERASE"/>
    <property type="match status" value="1"/>
</dbReference>
<comment type="cofactor">
    <cofactor evidence="2">
        <name>Mg(2+)</name>
        <dbReference type="ChEBI" id="CHEBI:18420"/>
    </cofactor>
</comment>
<evidence type="ECO:0000256" key="8">
    <source>
        <dbReference type="ARBA" id="ARBA00022692"/>
    </source>
</evidence>
<evidence type="ECO:0000256" key="7">
    <source>
        <dbReference type="ARBA" id="ARBA00022679"/>
    </source>
</evidence>
<sequence>MGQNPGLCLVLYGLSCLLDALDGHAARRFHQSSRFGAVLDMVTDRCTTICLLCYLAQVYPAWTLLFQFLISLDISSHYIHMYSSLVAGAESHKRISEKQNMILRAYYHDNRVLFLFCFGNEAFFMLLYAYHSLAAYSGLLLTLLVLTFPICAGKQVISVIQLIGSSKQLAAIDVKERAQARQ</sequence>
<dbReference type="EC" id="2.7.8.11" evidence="5 16"/>
<keyword evidence="9" id="KW-0479">Metal-binding</keyword>
<keyword evidence="6 16" id="KW-0444">Lipid biosynthesis</keyword>
<dbReference type="InterPro" id="IPR043130">
    <property type="entry name" value="CDP-OH_PTrfase_TM_dom"/>
</dbReference>
<dbReference type="OrthoDB" id="10251079at2759"/>
<organism evidence="19 20">
    <name type="scientific">Tieghemiomyces parasiticus</name>
    <dbReference type="NCBI Taxonomy" id="78921"/>
    <lineage>
        <taxon>Eukaryota</taxon>
        <taxon>Fungi</taxon>
        <taxon>Fungi incertae sedis</taxon>
        <taxon>Zoopagomycota</taxon>
        <taxon>Kickxellomycotina</taxon>
        <taxon>Dimargaritomycetes</taxon>
        <taxon>Dimargaritales</taxon>
        <taxon>Dimargaritaceae</taxon>
        <taxon>Tieghemiomyces</taxon>
    </lineage>
</organism>
<dbReference type="InterPro" id="IPR048254">
    <property type="entry name" value="CDP_ALCOHOL_P_TRANSF_CS"/>
</dbReference>
<dbReference type="InterPro" id="IPR014387">
    <property type="entry name" value="CDP_diag_ino_3_P_euk"/>
</dbReference>
<dbReference type="PANTHER" id="PTHR15362">
    <property type="entry name" value="PHOSPHATIDYLINOSITOL SYNTHASE"/>
    <property type="match status" value="1"/>
</dbReference>
<evidence type="ECO:0000313" key="20">
    <source>
        <dbReference type="Proteomes" id="UP001150569"/>
    </source>
</evidence>
<evidence type="ECO:0000256" key="4">
    <source>
        <dbReference type="ARBA" id="ARBA00010441"/>
    </source>
</evidence>
<keyword evidence="15 16" id="KW-1208">Phospholipid metabolism</keyword>
<evidence type="ECO:0000256" key="15">
    <source>
        <dbReference type="ARBA" id="ARBA00023264"/>
    </source>
</evidence>
<comment type="cofactor">
    <cofactor evidence="1">
        <name>Mn(2+)</name>
        <dbReference type="ChEBI" id="CHEBI:29035"/>
    </cofactor>
</comment>
<feature type="transmembrane region" description="Helical" evidence="18">
    <location>
        <begin position="49"/>
        <end position="72"/>
    </location>
</feature>
<evidence type="ECO:0000256" key="14">
    <source>
        <dbReference type="ARBA" id="ARBA00023209"/>
    </source>
</evidence>
<evidence type="ECO:0000256" key="5">
    <source>
        <dbReference type="ARBA" id="ARBA00013212"/>
    </source>
</evidence>
<proteinExistence type="inferred from homology"/>
<keyword evidence="11 18" id="KW-1133">Transmembrane helix</keyword>
<keyword evidence="20" id="KW-1185">Reference proteome</keyword>
<comment type="catalytic activity">
    <reaction evidence="16">
        <text>a CDP-1,2-diacyl-sn-glycerol + myo-inositol = a 1,2-diacyl-sn-glycero-3-phospho-(1D-myo-inositol) + CMP + H(+)</text>
        <dbReference type="Rhea" id="RHEA:11580"/>
        <dbReference type="ChEBI" id="CHEBI:15378"/>
        <dbReference type="ChEBI" id="CHEBI:17268"/>
        <dbReference type="ChEBI" id="CHEBI:57880"/>
        <dbReference type="ChEBI" id="CHEBI:58332"/>
        <dbReference type="ChEBI" id="CHEBI:60377"/>
        <dbReference type="EC" id="2.7.8.11"/>
    </reaction>
</comment>
<evidence type="ECO:0000256" key="9">
    <source>
        <dbReference type="ARBA" id="ARBA00022723"/>
    </source>
</evidence>
<dbReference type="PIRSF" id="PIRSF000848">
    <property type="entry name" value="CDP_diag_ino_3_P"/>
    <property type="match status" value="1"/>
</dbReference>
<evidence type="ECO:0000256" key="18">
    <source>
        <dbReference type="SAM" id="Phobius"/>
    </source>
</evidence>
<dbReference type="GO" id="GO:0003881">
    <property type="term" value="F:CDP-diacylglycerol-inositol 3-phosphatidyltransferase activity"/>
    <property type="evidence" value="ECO:0007669"/>
    <property type="project" value="UniProtKB-UniRule"/>
</dbReference>